<gene>
    <name evidence="1" type="ORF">RRG08_010110</name>
</gene>
<sequence>MTDVIDDVEHMLERAIQCLTYILDNLLHRIHLNKHRPLNRRTLVRWISAFMPAPKDPRVRLQRKLRDCTSNAPLQRWGSSDSLGSAYSAASLQLLEEDLGDNVVRFRLVMSVTIA</sequence>
<keyword evidence="2" id="KW-1185">Reference proteome</keyword>
<proteinExistence type="predicted"/>
<comment type="caution">
    <text evidence="1">The sequence shown here is derived from an EMBL/GenBank/DDBJ whole genome shotgun (WGS) entry which is preliminary data.</text>
</comment>
<evidence type="ECO:0000313" key="2">
    <source>
        <dbReference type="Proteomes" id="UP001283361"/>
    </source>
</evidence>
<reference evidence="1" key="1">
    <citation type="journal article" date="2023" name="G3 (Bethesda)">
        <title>A reference genome for the long-term kleptoplast-retaining sea slug Elysia crispata morphotype clarki.</title>
        <authorList>
            <person name="Eastman K.E."/>
            <person name="Pendleton A.L."/>
            <person name="Shaikh M.A."/>
            <person name="Suttiyut T."/>
            <person name="Ogas R."/>
            <person name="Tomko P."/>
            <person name="Gavelis G."/>
            <person name="Widhalm J.R."/>
            <person name="Wisecaver J.H."/>
        </authorList>
    </citation>
    <scope>NUCLEOTIDE SEQUENCE</scope>
    <source>
        <strain evidence="1">ECLA1</strain>
    </source>
</reference>
<dbReference type="AlphaFoldDB" id="A0AAE0Z2M0"/>
<evidence type="ECO:0000313" key="1">
    <source>
        <dbReference type="EMBL" id="KAK3761694.1"/>
    </source>
</evidence>
<dbReference type="EMBL" id="JAWDGP010004852">
    <property type="protein sequence ID" value="KAK3761694.1"/>
    <property type="molecule type" value="Genomic_DNA"/>
</dbReference>
<name>A0AAE0Z2M0_9GAST</name>
<protein>
    <submittedName>
        <fullName evidence="1">Uncharacterized protein</fullName>
    </submittedName>
</protein>
<dbReference type="Proteomes" id="UP001283361">
    <property type="component" value="Unassembled WGS sequence"/>
</dbReference>
<organism evidence="1 2">
    <name type="scientific">Elysia crispata</name>
    <name type="common">lettuce slug</name>
    <dbReference type="NCBI Taxonomy" id="231223"/>
    <lineage>
        <taxon>Eukaryota</taxon>
        <taxon>Metazoa</taxon>
        <taxon>Spiralia</taxon>
        <taxon>Lophotrochozoa</taxon>
        <taxon>Mollusca</taxon>
        <taxon>Gastropoda</taxon>
        <taxon>Heterobranchia</taxon>
        <taxon>Euthyneura</taxon>
        <taxon>Panpulmonata</taxon>
        <taxon>Sacoglossa</taxon>
        <taxon>Placobranchoidea</taxon>
        <taxon>Plakobranchidae</taxon>
        <taxon>Elysia</taxon>
    </lineage>
</organism>
<accession>A0AAE0Z2M0</accession>